<dbReference type="EMBL" id="JAEDAK010000008">
    <property type="protein sequence ID" value="MBH9577792.1"/>
    <property type="molecule type" value="Genomic_DNA"/>
</dbReference>
<dbReference type="RefSeq" id="WP_198111566.1">
    <property type="nucleotide sequence ID" value="NZ_JAEDAK010000008.1"/>
</dbReference>
<organism evidence="8 9">
    <name type="scientific">Inhella proteolytica</name>
    <dbReference type="NCBI Taxonomy" id="2795029"/>
    <lineage>
        <taxon>Bacteria</taxon>
        <taxon>Pseudomonadati</taxon>
        <taxon>Pseudomonadota</taxon>
        <taxon>Betaproteobacteria</taxon>
        <taxon>Burkholderiales</taxon>
        <taxon>Sphaerotilaceae</taxon>
        <taxon>Inhella</taxon>
    </lineage>
</organism>
<evidence type="ECO:0000256" key="1">
    <source>
        <dbReference type="ARBA" id="ARBA00005384"/>
    </source>
</evidence>
<evidence type="ECO:0000313" key="8">
    <source>
        <dbReference type="EMBL" id="MBH9577792.1"/>
    </source>
</evidence>
<keyword evidence="2" id="KW-0663">Pyridoxal phosphate</keyword>
<keyword evidence="9" id="KW-1185">Reference proteome</keyword>
<dbReference type="InterPro" id="IPR051446">
    <property type="entry name" value="HTH_trans_reg/aminotransferase"/>
</dbReference>
<keyword evidence="4" id="KW-0238">DNA-binding</keyword>
<name>A0A931J7J4_9BURK</name>
<keyword evidence="3" id="KW-0805">Transcription regulation</keyword>
<evidence type="ECO:0000259" key="7">
    <source>
        <dbReference type="PROSITE" id="PS50949"/>
    </source>
</evidence>
<comment type="caution">
    <text evidence="8">The sequence shown here is derived from an EMBL/GenBank/DDBJ whole genome shotgun (WGS) entry which is preliminary data.</text>
</comment>
<dbReference type="InterPro" id="IPR004839">
    <property type="entry name" value="Aminotransferase_I/II_large"/>
</dbReference>
<dbReference type="Gene3D" id="1.10.10.10">
    <property type="entry name" value="Winged helix-like DNA-binding domain superfamily/Winged helix DNA-binding domain"/>
    <property type="match status" value="1"/>
</dbReference>
<evidence type="ECO:0000256" key="3">
    <source>
        <dbReference type="ARBA" id="ARBA00023015"/>
    </source>
</evidence>
<dbReference type="SUPFAM" id="SSF46785">
    <property type="entry name" value="Winged helix' DNA-binding domain"/>
    <property type="match status" value="1"/>
</dbReference>
<evidence type="ECO:0000313" key="9">
    <source>
        <dbReference type="Proteomes" id="UP000613266"/>
    </source>
</evidence>
<evidence type="ECO:0000256" key="6">
    <source>
        <dbReference type="SAM" id="MobiDB-lite"/>
    </source>
</evidence>
<dbReference type="CDD" id="cd07377">
    <property type="entry name" value="WHTH_GntR"/>
    <property type="match status" value="1"/>
</dbReference>
<keyword evidence="8" id="KW-0808">Transferase</keyword>
<keyword evidence="8" id="KW-0032">Aminotransferase</keyword>
<dbReference type="CDD" id="cd00609">
    <property type="entry name" value="AAT_like"/>
    <property type="match status" value="1"/>
</dbReference>
<evidence type="ECO:0000256" key="5">
    <source>
        <dbReference type="ARBA" id="ARBA00023163"/>
    </source>
</evidence>
<dbReference type="InterPro" id="IPR015424">
    <property type="entry name" value="PyrdxlP-dep_Trfase"/>
</dbReference>
<dbReference type="GO" id="GO:0003700">
    <property type="term" value="F:DNA-binding transcription factor activity"/>
    <property type="evidence" value="ECO:0007669"/>
    <property type="project" value="InterPro"/>
</dbReference>
<comment type="similarity">
    <text evidence="1">In the C-terminal section; belongs to the class-I pyridoxal-phosphate-dependent aminotransferase family.</text>
</comment>
<proteinExistence type="inferred from homology"/>
<feature type="domain" description="HTH gntR-type" evidence="7">
    <location>
        <begin position="15"/>
        <end position="85"/>
    </location>
</feature>
<evidence type="ECO:0000256" key="4">
    <source>
        <dbReference type="ARBA" id="ARBA00023125"/>
    </source>
</evidence>
<feature type="compositionally biased region" description="Low complexity" evidence="6">
    <location>
        <begin position="82"/>
        <end position="98"/>
    </location>
</feature>
<dbReference type="Pfam" id="PF00155">
    <property type="entry name" value="Aminotran_1_2"/>
    <property type="match status" value="1"/>
</dbReference>
<feature type="region of interest" description="Disordered" evidence="6">
    <location>
        <begin position="79"/>
        <end position="98"/>
    </location>
</feature>
<reference evidence="8" key="1">
    <citation type="submission" date="2020-12" db="EMBL/GenBank/DDBJ databases">
        <title>The genome sequence of Inhella sp. 1Y17.</title>
        <authorList>
            <person name="Liu Y."/>
        </authorList>
    </citation>
    <scope>NUCLEOTIDE SEQUENCE</scope>
    <source>
        <strain evidence="8">1Y17</strain>
    </source>
</reference>
<dbReference type="InterPro" id="IPR036390">
    <property type="entry name" value="WH_DNA-bd_sf"/>
</dbReference>
<dbReference type="SUPFAM" id="SSF53383">
    <property type="entry name" value="PLP-dependent transferases"/>
    <property type="match status" value="1"/>
</dbReference>
<dbReference type="Gene3D" id="3.40.640.10">
    <property type="entry name" value="Type I PLP-dependent aspartate aminotransferase-like (Major domain)"/>
    <property type="match status" value="1"/>
</dbReference>
<dbReference type="InterPro" id="IPR015421">
    <property type="entry name" value="PyrdxlP-dep_Trfase_major"/>
</dbReference>
<dbReference type="GO" id="GO:0003677">
    <property type="term" value="F:DNA binding"/>
    <property type="evidence" value="ECO:0007669"/>
    <property type="project" value="UniProtKB-KW"/>
</dbReference>
<dbReference type="InterPro" id="IPR036388">
    <property type="entry name" value="WH-like_DNA-bd_sf"/>
</dbReference>
<gene>
    <name evidence="8" type="ORF">I7X39_12855</name>
</gene>
<dbReference type="GO" id="GO:0008483">
    <property type="term" value="F:transaminase activity"/>
    <property type="evidence" value="ECO:0007669"/>
    <property type="project" value="UniProtKB-KW"/>
</dbReference>
<dbReference type="Pfam" id="PF00392">
    <property type="entry name" value="GntR"/>
    <property type="match status" value="1"/>
</dbReference>
<dbReference type="InterPro" id="IPR000524">
    <property type="entry name" value="Tscrpt_reg_HTH_GntR"/>
</dbReference>
<dbReference type="GO" id="GO:0030170">
    <property type="term" value="F:pyridoxal phosphate binding"/>
    <property type="evidence" value="ECO:0007669"/>
    <property type="project" value="InterPro"/>
</dbReference>
<evidence type="ECO:0000256" key="2">
    <source>
        <dbReference type="ARBA" id="ARBA00022898"/>
    </source>
</evidence>
<sequence>MPASRLWIQRFDRAARPDLNLREQLCQMLRRAARSARAPERLPSTRALAADLGLARDTVEQAYQQLAAEGLLQRRQGSGSQLLPAARPAPARAGLSRPAQLSARGQQLLQVGTCQDPLAPLPFAAGSPDLRDFPWPLWQRLARRRERDAISLGRYQPPQGRPELRQLLAAHLAVARGLRATAEQLLLLTSSQQALMLLAQLLLDPGDPVWVEDPGYPGARAALAAAGARLVPVPVDVEGLAPTPSLPAPRLIVLTPAHQYPLGVRLSPARREQILALARRHGSWVIEDDYDSEFFDAPEALPALQSHDADGRVIYLGTFSKTLMPGLRLAYAALPPGLVEPATALRTLQDGHGNGLMQALVADFIEGGHYAQHLRAMRTRVAERRQALLAGLTRYLPQARAVAPQACGLQLCVALPLGQEAAWSRHAAARGVQTPRLSALCSGTPLEGWLLGFGALRPEEIEAALQRLA</sequence>
<dbReference type="PRINTS" id="PR00035">
    <property type="entry name" value="HTHGNTR"/>
</dbReference>
<dbReference type="PANTHER" id="PTHR46577">
    <property type="entry name" value="HTH-TYPE TRANSCRIPTIONAL REGULATORY PROTEIN GABR"/>
    <property type="match status" value="1"/>
</dbReference>
<dbReference type="SMART" id="SM00345">
    <property type="entry name" value="HTH_GNTR"/>
    <property type="match status" value="1"/>
</dbReference>
<keyword evidence="5" id="KW-0804">Transcription</keyword>
<dbReference type="AlphaFoldDB" id="A0A931J7J4"/>
<dbReference type="PANTHER" id="PTHR46577:SF1">
    <property type="entry name" value="HTH-TYPE TRANSCRIPTIONAL REGULATORY PROTEIN GABR"/>
    <property type="match status" value="1"/>
</dbReference>
<dbReference type="Proteomes" id="UP000613266">
    <property type="component" value="Unassembled WGS sequence"/>
</dbReference>
<protein>
    <submittedName>
        <fullName evidence="8">PLP-dependent aminotransferase family protein</fullName>
    </submittedName>
</protein>
<dbReference type="PROSITE" id="PS50949">
    <property type="entry name" value="HTH_GNTR"/>
    <property type="match status" value="1"/>
</dbReference>
<accession>A0A931J7J4</accession>